<evidence type="ECO:0000313" key="2">
    <source>
        <dbReference type="EMBL" id="GEC24727.1"/>
    </source>
</evidence>
<comment type="caution">
    <text evidence="2">The sequence shown here is derived from an EMBL/GenBank/DDBJ whole genome shotgun (WGS) entry which is preliminary data.</text>
</comment>
<reference evidence="2 3" key="1">
    <citation type="submission" date="2019-06" db="EMBL/GenBank/DDBJ databases">
        <title>Whole genome shotgun sequence of Pseudonocardia saturnea NBRC 14499.</title>
        <authorList>
            <person name="Hosoyama A."/>
            <person name="Uohara A."/>
            <person name="Ohji S."/>
            <person name="Ichikawa N."/>
        </authorList>
    </citation>
    <scope>NUCLEOTIDE SEQUENCE [LARGE SCALE GENOMIC DNA]</scope>
    <source>
        <strain evidence="2 3">NBRC 14499</strain>
    </source>
</reference>
<evidence type="ECO:0000313" key="3">
    <source>
        <dbReference type="Proteomes" id="UP000320693"/>
    </source>
</evidence>
<protein>
    <submittedName>
        <fullName evidence="2">Uncharacterized protein</fullName>
    </submittedName>
</protein>
<evidence type="ECO:0000256" key="1">
    <source>
        <dbReference type="SAM" id="MobiDB-lite"/>
    </source>
</evidence>
<organism evidence="2 3">
    <name type="scientific">Pseudonocardia saturnea</name>
    <dbReference type="NCBI Taxonomy" id="33909"/>
    <lineage>
        <taxon>Bacteria</taxon>
        <taxon>Bacillati</taxon>
        <taxon>Actinomycetota</taxon>
        <taxon>Actinomycetes</taxon>
        <taxon>Pseudonocardiales</taxon>
        <taxon>Pseudonocardiaceae</taxon>
        <taxon>Pseudonocardia</taxon>
    </lineage>
</organism>
<proteinExistence type="predicted"/>
<dbReference type="Proteomes" id="UP000320693">
    <property type="component" value="Unassembled WGS sequence"/>
</dbReference>
<gene>
    <name evidence="2" type="ORF">PSA01_17560</name>
</gene>
<accession>A0ABQ0RVN9</accession>
<feature type="compositionally biased region" description="Basic and acidic residues" evidence="1">
    <location>
        <begin position="27"/>
        <end position="45"/>
    </location>
</feature>
<feature type="region of interest" description="Disordered" evidence="1">
    <location>
        <begin position="1"/>
        <end position="90"/>
    </location>
</feature>
<name>A0ABQ0RVN9_9PSEU</name>
<keyword evidence="3" id="KW-1185">Reference proteome</keyword>
<sequence>MSGGDDDAAGRGTEAAEGCGGSWADTCGHRCREQQREQESEERSAGDQSEYGVGEAEVRADGGQGEAVGVAGHPEGHGHERAAGDPHTPGCTIRAFTVGGHGGTVAWLPGPCSRLLGRRGCPEIG</sequence>
<feature type="compositionally biased region" description="Basic and acidic residues" evidence="1">
    <location>
        <begin position="74"/>
        <end position="84"/>
    </location>
</feature>
<dbReference type="EMBL" id="BJNH01000017">
    <property type="protein sequence ID" value="GEC24727.1"/>
    <property type="molecule type" value="Genomic_DNA"/>
</dbReference>